<dbReference type="OrthoDB" id="4750212at2"/>
<evidence type="ECO:0000313" key="5">
    <source>
        <dbReference type="Proteomes" id="UP000249203"/>
    </source>
</evidence>
<protein>
    <submittedName>
        <fullName evidence="3">Type VI secretion system VasI family protein</fullName>
    </submittedName>
</protein>
<organism evidence="3 5">
    <name type="scientific">Aliidiomarina maris</name>
    <dbReference type="NCBI Taxonomy" id="531312"/>
    <lineage>
        <taxon>Bacteria</taxon>
        <taxon>Pseudomonadati</taxon>
        <taxon>Pseudomonadota</taxon>
        <taxon>Gammaproteobacteria</taxon>
        <taxon>Alteromonadales</taxon>
        <taxon>Idiomarinaceae</taxon>
        <taxon>Aliidiomarina</taxon>
    </lineage>
</organism>
<sequence>MKILKKSMVSLTVLVSFAAPALAQADTSELSRQLTECRSVESALERLDCYDRVTRNLAAPEARQRGEQAREQAQQTRERADDFGREHRNIDQSEGRRWVNVEETWQNAHGLWRFRLDDGSEWHQTQSSYFAFDPDTRHFIERGALNSFRLGQEGSNRSVRVRRVD</sequence>
<evidence type="ECO:0000313" key="4">
    <source>
        <dbReference type="EMBL" id="RUO24822.1"/>
    </source>
</evidence>
<reference evidence="3 5" key="2">
    <citation type="submission" date="2018-06" db="EMBL/GenBank/DDBJ databases">
        <title>Genomic Encyclopedia of Type Strains, Phase III (KMG-III): the genomes of soil and plant-associated and newly described type strains.</title>
        <authorList>
            <person name="Whitman W."/>
        </authorList>
    </citation>
    <scope>NUCLEOTIDE SEQUENCE [LARGE SCALE GENOMIC DNA]</scope>
    <source>
        <strain evidence="3 5">CGMCC 1.15366</strain>
    </source>
</reference>
<comment type="caution">
    <text evidence="3">The sequence shown here is derived from an EMBL/GenBank/DDBJ whole genome shotgun (WGS) entry which is preliminary data.</text>
</comment>
<dbReference type="Proteomes" id="UP000287865">
    <property type="component" value="Unassembled WGS sequence"/>
</dbReference>
<feature type="compositionally biased region" description="Basic and acidic residues" evidence="1">
    <location>
        <begin position="62"/>
        <end position="87"/>
    </location>
</feature>
<dbReference type="Proteomes" id="UP000249203">
    <property type="component" value="Unassembled WGS sequence"/>
</dbReference>
<feature type="signal peptide" evidence="2">
    <location>
        <begin position="1"/>
        <end position="25"/>
    </location>
</feature>
<proteinExistence type="predicted"/>
<dbReference type="EMBL" id="PIPK01000005">
    <property type="protein sequence ID" value="RUO24822.1"/>
    <property type="molecule type" value="Genomic_DNA"/>
</dbReference>
<evidence type="ECO:0000256" key="2">
    <source>
        <dbReference type="SAM" id="SignalP"/>
    </source>
</evidence>
<dbReference type="AlphaFoldDB" id="A0A327WYT9"/>
<keyword evidence="6" id="KW-1185">Reference proteome</keyword>
<gene>
    <name evidence="3" type="ORF">B0I24_105112</name>
    <name evidence="4" type="ORF">CWE07_07185</name>
</gene>
<dbReference type="RefSeq" id="WP_111569198.1">
    <property type="nucleotide sequence ID" value="NZ_PIPK01000005.1"/>
</dbReference>
<feature type="chain" id="PRO_5016241424" evidence="2">
    <location>
        <begin position="26"/>
        <end position="165"/>
    </location>
</feature>
<name>A0A327WYT9_9GAMM</name>
<keyword evidence="2" id="KW-0732">Signal</keyword>
<dbReference type="EMBL" id="QLMD01000005">
    <property type="protein sequence ID" value="RAJ98359.1"/>
    <property type="molecule type" value="Genomic_DNA"/>
</dbReference>
<reference evidence="4 6" key="1">
    <citation type="journal article" date="2018" name="Front. Microbiol.">
        <title>Genome-Based Analysis Reveals the Taxonomy and Diversity of the Family Idiomarinaceae.</title>
        <authorList>
            <person name="Liu Y."/>
            <person name="Lai Q."/>
            <person name="Shao Z."/>
        </authorList>
    </citation>
    <scope>NUCLEOTIDE SEQUENCE [LARGE SCALE GENOMIC DNA]</scope>
    <source>
        <strain evidence="4 6">CF12-14</strain>
    </source>
</reference>
<evidence type="ECO:0000256" key="1">
    <source>
        <dbReference type="SAM" id="MobiDB-lite"/>
    </source>
</evidence>
<evidence type="ECO:0000313" key="6">
    <source>
        <dbReference type="Proteomes" id="UP000287865"/>
    </source>
</evidence>
<evidence type="ECO:0000313" key="3">
    <source>
        <dbReference type="EMBL" id="RAJ98359.1"/>
    </source>
</evidence>
<accession>A0A327WYT9</accession>
<feature type="region of interest" description="Disordered" evidence="1">
    <location>
        <begin position="60"/>
        <end position="87"/>
    </location>
</feature>